<dbReference type="Proteomes" id="UP000480178">
    <property type="component" value="Chromosome"/>
</dbReference>
<organism evidence="5 6">
    <name type="scientific">Rhodocytophaga rosea</name>
    <dbReference type="NCBI Taxonomy" id="2704465"/>
    <lineage>
        <taxon>Bacteria</taxon>
        <taxon>Pseudomonadati</taxon>
        <taxon>Bacteroidota</taxon>
        <taxon>Cytophagia</taxon>
        <taxon>Cytophagales</taxon>
        <taxon>Rhodocytophagaceae</taxon>
        <taxon>Rhodocytophaga</taxon>
    </lineage>
</organism>
<dbReference type="GO" id="GO:0016787">
    <property type="term" value="F:hydrolase activity"/>
    <property type="evidence" value="ECO:0007669"/>
    <property type="project" value="InterPro"/>
</dbReference>
<proteinExistence type="predicted"/>
<evidence type="ECO:0000259" key="4">
    <source>
        <dbReference type="Pfam" id="PF11954"/>
    </source>
</evidence>
<protein>
    <submittedName>
        <fullName evidence="5">Prolyl oligopeptidase family serine peptidase</fullName>
    </submittedName>
</protein>
<dbReference type="Pfam" id="PF01738">
    <property type="entry name" value="DLH"/>
    <property type="match status" value="1"/>
</dbReference>
<dbReference type="PANTHER" id="PTHR43037">
    <property type="entry name" value="UNNAMED PRODUCT-RELATED"/>
    <property type="match status" value="1"/>
</dbReference>
<evidence type="ECO:0000313" key="6">
    <source>
        <dbReference type="Proteomes" id="UP000480178"/>
    </source>
</evidence>
<dbReference type="InterPro" id="IPR029058">
    <property type="entry name" value="AB_hydrolase_fold"/>
</dbReference>
<dbReference type="EMBL" id="CP048222">
    <property type="protein sequence ID" value="QHT67983.1"/>
    <property type="molecule type" value="Genomic_DNA"/>
</dbReference>
<dbReference type="RefSeq" id="WP_162444004.1">
    <property type="nucleotide sequence ID" value="NZ_CP048222.1"/>
</dbReference>
<evidence type="ECO:0000259" key="3">
    <source>
        <dbReference type="Pfam" id="PF01738"/>
    </source>
</evidence>
<dbReference type="KEGG" id="rhoz:GXP67_15700"/>
<evidence type="ECO:0000256" key="2">
    <source>
        <dbReference type="SAM" id="SignalP"/>
    </source>
</evidence>
<dbReference type="PANTHER" id="PTHR43037:SF1">
    <property type="entry name" value="BLL1128 PROTEIN"/>
    <property type="match status" value="1"/>
</dbReference>
<dbReference type="InterPro" id="IPR021860">
    <property type="entry name" value="Peptidase_S12_Pab87-rel_C"/>
</dbReference>
<feature type="domain" description="Peptidase S12 Pab87-related C-terminal" evidence="4">
    <location>
        <begin position="237"/>
        <end position="315"/>
    </location>
</feature>
<accession>A0A6C0GJX8</accession>
<name>A0A6C0GJX8_9BACT</name>
<keyword evidence="6" id="KW-1185">Reference proteome</keyword>
<gene>
    <name evidence="5" type="ORF">GXP67_15700</name>
</gene>
<feature type="signal peptide" evidence="2">
    <location>
        <begin position="1"/>
        <end position="23"/>
    </location>
</feature>
<dbReference type="InterPro" id="IPR050955">
    <property type="entry name" value="Plant_Biomass_Hydrol_Est"/>
</dbReference>
<dbReference type="AlphaFoldDB" id="A0A6C0GJX8"/>
<keyword evidence="1 2" id="KW-0732">Signal</keyword>
<dbReference type="SUPFAM" id="SSF53474">
    <property type="entry name" value="alpha/beta-Hydrolases"/>
    <property type="match status" value="1"/>
</dbReference>
<evidence type="ECO:0000313" key="5">
    <source>
        <dbReference type="EMBL" id="QHT67983.1"/>
    </source>
</evidence>
<dbReference type="InterPro" id="IPR002925">
    <property type="entry name" value="Dienelactn_hydro"/>
</dbReference>
<feature type="domain" description="Dienelactone hydrolase" evidence="3">
    <location>
        <begin position="32"/>
        <end position="212"/>
    </location>
</feature>
<feature type="chain" id="PRO_5025454380" evidence="2">
    <location>
        <begin position="24"/>
        <end position="326"/>
    </location>
</feature>
<dbReference type="Pfam" id="PF11954">
    <property type="entry name" value="DUF3471"/>
    <property type="match status" value="1"/>
</dbReference>
<dbReference type="Gene3D" id="3.40.50.1820">
    <property type="entry name" value="alpha/beta hydrolase"/>
    <property type="match status" value="1"/>
</dbReference>
<reference evidence="5 6" key="1">
    <citation type="submission" date="2020-01" db="EMBL/GenBank/DDBJ databases">
        <authorList>
            <person name="Kim M.K."/>
        </authorList>
    </citation>
    <scope>NUCLEOTIDE SEQUENCE [LARGE SCALE GENOMIC DNA]</scope>
    <source>
        <strain evidence="5 6">172606-1</strain>
    </source>
</reference>
<sequence>MLKSLIPVFLCFLLICCSSFMKAQGQQENKKFITETGYLLFLPQDYAKDAQKRWPMILFLHGSGERGTVIDSVKKHGPPKIVEQKKDFPFIVVSPQCAPGENWSANTLNKLVDEIIKNNRVDTNRMYLTGLSMGGYGTWEYALRFPDRFAAIAPVCGGGDPGRVWSIRSLPIWVFHGAKDLAVPIKQSEDMVNALKKVGNDVKFTVYPEAGHDSWTETYNNPALYEWFLKHKRKAKIAIKVNPTVYDAYIGVYELEPHFSLTILKENNRLFVQPTDQPKIELHPETEKDFFIKEVNAQISFVKDSKGKVTELVLHQDGDKSARKVK</sequence>
<evidence type="ECO:0000256" key="1">
    <source>
        <dbReference type="ARBA" id="ARBA00022729"/>
    </source>
</evidence>